<organism evidence="1 2">
    <name type="scientific">Mucilaginibacter litoreus</name>
    <dbReference type="NCBI Taxonomy" id="1048221"/>
    <lineage>
        <taxon>Bacteria</taxon>
        <taxon>Pseudomonadati</taxon>
        <taxon>Bacteroidota</taxon>
        <taxon>Sphingobacteriia</taxon>
        <taxon>Sphingobacteriales</taxon>
        <taxon>Sphingobacteriaceae</taxon>
        <taxon>Mucilaginibacter</taxon>
    </lineage>
</organism>
<dbReference type="RefSeq" id="WP_377110689.1">
    <property type="nucleotide sequence ID" value="NZ_JBHTHZ010000001.1"/>
</dbReference>
<comment type="caution">
    <text evidence="1">The sequence shown here is derived from an EMBL/GenBank/DDBJ whole genome shotgun (WGS) entry which is preliminary data.</text>
</comment>
<gene>
    <name evidence="1" type="ORF">ACFQZX_00070</name>
</gene>
<dbReference type="CDD" id="cd00093">
    <property type="entry name" value="HTH_XRE"/>
    <property type="match status" value="1"/>
</dbReference>
<evidence type="ECO:0000313" key="1">
    <source>
        <dbReference type="EMBL" id="MFD0791985.1"/>
    </source>
</evidence>
<accession>A0ABW3AMH2</accession>
<reference evidence="2" key="1">
    <citation type="journal article" date="2019" name="Int. J. Syst. Evol. Microbiol.">
        <title>The Global Catalogue of Microorganisms (GCM) 10K type strain sequencing project: providing services to taxonomists for standard genome sequencing and annotation.</title>
        <authorList>
            <consortium name="The Broad Institute Genomics Platform"/>
            <consortium name="The Broad Institute Genome Sequencing Center for Infectious Disease"/>
            <person name="Wu L."/>
            <person name="Ma J."/>
        </authorList>
    </citation>
    <scope>NUCLEOTIDE SEQUENCE [LARGE SCALE GENOMIC DNA]</scope>
    <source>
        <strain evidence="2">CCUG 61484</strain>
    </source>
</reference>
<name>A0ABW3AMH2_9SPHI</name>
<dbReference type="InterPro" id="IPR010982">
    <property type="entry name" value="Lambda_DNA-bd_dom_sf"/>
</dbReference>
<dbReference type="SUPFAM" id="SSF47413">
    <property type="entry name" value="lambda repressor-like DNA-binding domains"/>
    <property type="match status" value="1"/>
</dbReference>
<keyword evidence="2" id="KW-1185">Reference proteome</keyword>
<evidence type="ECO:0008006" key="3">
    <source>
        <dbReference type="Google" id="ProtNLM"/>
    </source>
</evidence>
<dbReference type="Proteomes" id="UP001597010">
    <property type="component" value="Unassembled WGS sequence"/>
</dbReference>
<dbReference type="InterPro" id="IPR001387">
    <property type="entry name" value="Cro/C1-type_HTH"/>
</dbReference>
<dbReference type="EMBL" id="JBHTHZ010000001">
    <property type="protein sequence ID" value="MFD0791985.1"/>
    <property type="molecule type" value="Genomic_DNA"/>
</dbReference>
<proteinExistence type="predicted"/>
<sequence length="124" mass="14508">MSTHYGQIVERAVRRNCYSITELAALTKVNRRSVYNWFNQKQLSPTIIYRIGKALNHDFSVEMPELFSPDDFKTCNTLSVNRQKLTKVDDAENGIDWKNKYICLLEEFEELLSSELIKQKAKKT</sequence>
<evidence type="ECO:0000313" key="2">
    <source>
        <dbReference type="Proteomes" id="UP001597010"/>
    </source>
</evidence>
<protein>
    <recommendedName>
        <fullName evidence="3">HTH cro/C1-type domain-containing protein</fullName>
    </recommendedName>
</protein>